<name>A0ABR4BHJ2_9LECA</name>
<reference evidence="2 3" key="1">
    <citation type="submission" date="2024-09" db="EMBL/GenBank/DDBJ databases">
        <title>Rethinking Asexuality: The Enigmatic Case of Functional Sexual Genes in Lepraria (Stereocaulaceae).</title>
        <authorList>
            <person name="Doellman M."/>
            <person name="Sun Y."/>
            <person name="Barcenas-Pena A."/>
            <person name="Lumbsch H.T."/>
            <person name="Grewe F."/>
        </authorList>
    </citation>
    <scope>NUCLEOTIDE SEQUENCE [LARGE SCALE GENOMIC DNA]</scope>
    <source>
        <strain evidence="2 3">Grewe 0041</strain>
    </source>
</reference>
<gene>
    <name evidence="2" type="ORF">ABVK25_002336</name>
</gene>
<evidence type="ECO:0000256" key="1">
    <source>
        <dbReference type="SAM" id="MobiDB-lite"/>
    </source>
</evidence>
<comment type="caution">
    <text evidence="2">The sequence shown here is derived from an EMBL/GenBank/DDBJ whole genome shotgun (WGS) entry which is preliminary data.</text>
</comment>
<feature type="compositionally biased region" description="Polar residues" evidence="1">
    <location>
        <begin position="1"/>
        <end position="10"/>
    </location>
</feature>
<proteinExistence type="predicted"/>
<sequence>MDIGSSSTPKAGNDTPPPYNLLRVLDHATSSVSFVPPSRFPRPPSIPQIIPRQPSPPQILKVDPPSSPDSSDSRNKVRHPTPQVRGYIVQMRNLRAGSGTRHSSL</sequence>
<keyword evidence="3" id="KW-1185">Reference proteome</keyword>
<evidence type="ECO:0000313" key="3">
    <source>
        <dbReference type="Proteomes" id="UP001590951"/>
    </source>
</evidence>
<organism evidence="2 3">
    <name type="scientific">Lepraria finkii</name>
    <dbReference type="NCBI Taxonomy" id="1340010"/>
    <lineage>
        <taxon>Eukaryota</taxon>
        <taxon>Fungi</taxon>
        <taxon>Dikarya</taxon>
        <taxon>Ascomycota</taxon>
        <taxon>Pezizomycotina</taxon>
        <taxon>Lecanoromycetes</taxon>
        <taxon>OSLEUM clade</taxon>
        <taxon>Lecanoromycetidae</taxon>
        <taxon>Lecanorales</taxon>
        <taxon>Lecanorineae</taxon>
        <taxon>Stereocaulaceae</taxon>
        <taxon>Lepraria</taxon>
    </lineage>
</organism>
<feature type="region of interest" description="Disordered" evidence="1">
    <location>
        <begin position="1"/>
        <end position="85"/>
    </location>
</feature>
<evidence type="ECO:0000313" key="2">
    <source>
        <dbReference type="EMBL" id="KAL2057283.1"/>
    </source>
</evidence>
<protein>
    <submittedName>
        <fullName evidence="2">Uncharacterized protein</fullName>
    </submittedName>
</protein>
<dbReference type="Proteomes" id="UP001590951">
    <property type="component" value="Unassembled WGS sequence"/>
</dbReference>
<accession>A0ABR4BHJ2</accession>
<dbReference type="EMBL" id="JBHFEH010000005">
    <property type="protein sequence ID" value="KAL2057283.1"/>
    <property type="molecule type" value="Genomic_DNA"/>
</dbReference>